<keyword evidence="6 10" id="KW-0407">Ion channel</keyword>
<organism evidence="12 13">
    <name type="scientific">Streptomyces roseolilacinus</name>
    <dbReference type="NCBI Taxonomy" id="66904"/>
    <lineage>
        <taxon>Bacteria</taxon>
        <taxon>Bacillati</taxon>
        <taxon>Actinomycetota</taxon>
        <taxon>Actinomycetes</taxon>
        <taxon>Kitasatosporales</taxon>
        <taxon>Streptomycetaceae</taxon>
        <taxon>Streptomyces</taxon>
    </lineage>
</organism>
<dbReference type="EMBL" id="BMSV01000006">
    <property type="protein sequence ID" value="GGQ12993.1"/>
    <property type="molecule type" value="Genomic_DNA"/>
</dbReference>
<keyword evidence="10" id="KW-0915">Sodium</keyword>
<comment type="catalytic activity">
    <reaction evidence="8">
        <text>fluoride(in) = fluoride(out)</text>
        <dbReference type="Rhea" id="RHEA:76159"/>
        <dbReference type="ChEBI" id="CHEBI:17051"/>
    </reaction>
    <physiologicalReaction direction="left-to-right" evidence="8">
        <dbReference type="Rhea" id="RHEA:76160"/>
    </physiologicalReaction>
</comment>
<evidence type="ECO:0000256" key="3">
    <source>
        <dbReference type="ARBA" id="ARBA00022692"/>
    </source>
</evidence>
<keyword evidence="10" id="KW-0479">Metal-binding</keyword>
<accession>A0A918B163</accession>
<feature type="transmembrane region" description="Helical" evidence="10">
    <location>
        <begin position="97"/>
        <end position="115"/>
    </location>
</feature>
<feature type="transmembrane region" description="Helical" evidence="10">
    <location>
        <begin position="62"/>
        <end position="85"/>
    </location>
</feature>
<feature type="transmembrane region" description="Helical" evidence="10">
    <location>
        <begin position="130"/>
        <end position="151"/>
    </location>
</feature>
<dbReference type="GO" id="GO:0062054">
    <property type="term" value="F:fluoride channel activity"/>
    <property type="evidence" value="ECO:0007669"/>
    <property type="project" value="UniProtKB-UniRule"/>
</dbReference>
<dbReference type="Pfam" id="PF02537">
    <property type="entry name" value="CRCB"/>
    <property type="match status" value="1"/>
</dbReference>
<dbReference type="InterPro" id="IPR003691">
    <property type="entry name" value="FluC"/>
</dbReference>
<gene>
    <name evidence="10" type="primary">fluC</name>
    <name evidence="10" type="synonym">crcB</name>
    <name evidence="12" type="ORF">GCM10010249_34670</name>
</gene>
<evidence type="ECO:0000313" key="13">
    <source>
        <dbReference type="Proteomes" id="UP000654123"/>
    </source>
</evidence>
<evidence type="ECO:0000256" key="9">
    <source>
        <dbReference type="ARBA" id="ARBA00049940"/>
    </source>
</evidence>
<comment type="similarity">
    <text evidence="7 10">Belongs to the fluoride channel Fluc/FEX (TC 1.A.43) family.</text>
</comment>
<feature type="region of interest" description="Disordered" evidence="11">
    <location>
        <begin position="1"/>
        <end position="24"/>
    </location>
</feature>
<evidence type="ECO:0000256" key="11">
    <source>
        <dbReference type="SAM" id="MobiDB-lite"/>
    </source>
</evidence>
<evidence type="ECO:0000256" key="4">
    <source>
        <dbReference type="ARBA" id="ARBA00022989"/>
    </source>
</evidence>
<comment type="function">
    <text evidence="9 10">Fluoride-specific ion channel. Important for reducing fluoride concentration in the cell, thus reducing its toxicity.</text>
</comment>
<evidence type="ECO:0000256" key="8">
    <source>
        <dbReference type="ARBA" id="ARBA00035585"/>
    </source>
</evidence>
<dbReference type="RefSeq" id="WP_189534771.1">
    <property type="nucleotide sequence ID" value="NZ_BMSV01000006.1"/>
</dbReference>
<evidence type="ECO:0000256" key="5">
    <source>
        <dbReference type="ARBA" id="ARBA00023136"/>
    </source>
</evidence>
<dbReference type="HAMAP" id="MF_00454">
    <property type="entry name" value="FluC"/>
    <property type="match status" value="1"/>
</dbReference>
<dbReference type="NCBIfam" id="TIGR00494">
    <property type="entry name" value="crcB"/>
    <property type="match status" value="1"/>
</dbReference>
<evidence type="ECO:0000256" key="6">
    <source>
        <dbReference type="ARBA" id="ARBA00023303"/>
    </source>
</evidence>
<proteinExistence type="inferred from homology"/>
<dbReference type="PANTHER" id="PTHR28259">
    <property type="entry name" value="FLUORIDE EXPORT PROTEIN 1-RELATED"/>
    <property type="match status" value="1"/>
</dbReference>
<reference evidence="12" key="2">
    <citation type="submission" date="2020-09" db="EMBL/GenBank/DDBJ databases">
        <authorList>
            <person name="Sun Q."/>
            <person name="Ohkuma M."/>
        </authorList>
    </citation>
    <scope>NUCLEOTIDE SEQUENCE</scope>
    <source>
        <strain evidence="12">JCM 4335</strain>
    </source>
</reference>
<feature type="binding site" evidence="10">
    <location>
        <position position="105"/>
    </location>
    <ligand>
        <name>Na(+)</name>
        <dbReference type="ChEBI" id="CHEBI:29101"/>
        <note>structural</note>
    </ligand>
</feature>
<sequence length="163" mass="16659">MTPSPPADRPAPGAHAAGGRDARPRRAAGFDGPLLGAVALGGALGAGARYAVALALPAAPGAFPWATLWTNVAGCALMGVFTALLDEARRPHRLLRPLVGTGVLGGFTTFSTYALETRVLLERGRVPTALGYLAGTLVAALAAVAVAAWATRSLAARVRRRRT</sequence>
<keyword evidence="2 10" id="KW-1003">Cell membrane</keyword>
<evidence type="ECO:0000256" key="2">
    <source>
        <dbReference type="ARBA" id="ARBA00022475"/>
    </source>
</evidence>
<feature type="transmembrane region" description="Helical" evidence="10">
    <location>
        <begin position="34"/>
        <end position="56"/>
    </location>
</feature>
<comment type="subcellular location">
    <subcellularLocation>
        <location evidence="1 10">Cell membrane</location>
        <topology evidence="1 10">Multi-pass membrane protein</topology>
    </subcellularLocation>
</comment>
<dbReference type="GO" id="GO:0005886">
    <property type="term" value="C:plasma membrane"/>
    <property type="evidence" value="ECO:0007669"/>
    <property type="project" value="UniProtKB-SubCell"/>
</dbReference>
<evidence type="ECO:0000256" key="1">
    <source>
        <dbReference type="ARBA" id="ARBA00004651"/>
    </source>
</evidence>
<keyword evidence="3 10" id="KW-0812">Transmembrane</keyword>
<comment type="caution">
    <text evidence="12">The sequence shown here is derived from an EMBL/GenBank/DDBJ whole genome shotgun (WGS) entry which is preliminary data.</text>
</comment>
<comment type="activity regulation">
    <text evidence="10">Na(+) is not transported, but it plays an essential structural role and its presence is essential for fluoride channel function.</text>
</comment>
<keyword evidence="5 10" id="KW-0472">Membrane</keyword>
<dbReference type="AlphaFoldDB" id="A0A918B163"/>
<keyword evidence="10" id="KW-0813">Transport</keyword>
<evidence type="ECO:0000313" key="12">
    <source>
        <dbReference type="EMBL" id="GGQ12993.1"/>
    </source>
</evidence>
<evidence type="ECO:0000256" key="7">
    <source>
        <dbReference type="ARBA" id="ARBA00035120"/>
    </source>
</evidence>
<keyword evidence="4 10" id="KW-1133">Transmembrane helix</keyword>
<dbReference type="Proteomes" id="UP000654123">
    <property type="component" value="Unassembled WGS sequence"/>
</dbReference>
<reference evidence="12" key="1">
    <citation type="journal article" date="2014" name="Int. J. Syst. Evol. Microbiol.">
        <title>Complete genome sequence of Corynebacterium casei LMG S-19264T (=DSM 44701T), isolated from a smear-ripened cheese.</title>
        <authorList>
            <consortium name="US DOE Joint Genome Institute (JGI-PGF)"/>
            <person name="Walter F."/>
            <person name="Albersmeier A."/>
            <person name="Kalinowski J."/>
            <person name="Ruckert C."/>
        </authorList>
    </citation>
    <scope>NUCLEOTIDE SEQUENCE</scope>
    <source>
        <strain evidence="12">JCM 4335</strain>
    </source>
</reference>
<keyword evidence="13" id="KW-1185">Reference proteome</keyword>
<protein>
    <recommendedName>
        <fullName evidence="10">Fluoride-specific ion channel FluC</fullName>
    </recommendedName>
</protein>
<name>A0A918B163_9ACTN</name>
<dbReference type="GO" id="GO:0046872">
    <property type="term" value="F:metal ion binding"/>
    <property type="evidence" value="ECO:0007669"/>
    <property type="project" value="UniProtKB-KW"/>
</dbReference>
<evidence type="ECO:0000256" key="10">
    <source>
        <dbReference type="HAMAP-Rule" id="MF_00454"/>
    </source>
</evidence>
<dbReference type="GO" id="GO:0140114">
    <property type="term" value="P:cellular detoxification of fluoride"/>
    <property type="evidence" value="ECO:0007669"/>
    <property type="project" value="UniProtKB-UniRule"/>
</dbReference>
<feature type="binding site" evidence="10">
    <location>
        <position position="108"/>
    </location>
    <ligand>
        <name>Na(+)</name>
        <dbReference type="ChEBI" id="CHEBI:29101"/>
        <note>structural</note>
    </ligand>
</feature>
<keyword evidence="10" id="KW-0406">Ion transport</keyword>
<dbReference type="PANTHER" id="PTHR28259:SF1">
    <property type="entry name" value="FLUORIDE EXPORT PROTEIN 1-RELATED"/>
    <property type="match status" value="1"/>
</dbReference>